<dbReference type="FunFam" id="3.30.300.30:FF:000010">
    <property type="entry name" value="Enterobactin synthetase component F"/>
    <property type="match status" value="1"/>
</dbReference>
<dbReference type="InterPro" id="IPR000873">
    <property type="entry name" value="AMP-dep_synth/lig_dom"/>
</dbReference>
<dbReference type="SUPFAM" id="SSF52777">
    <property type="entry name" value="CoA-dependent acyltransferases"/>
    <property type="match status" value="2"/>
</dbReference>
<dbReference type="InterPro" id="IPR023213">
    <property type="entry name" value="CAT-like_dom_sf"/>
</dbReference>
<dbReference type="InterPro" id="IPR036736">
    <property type="entry name" value="ACP-like_sf"/>
</dbReference>
<proteinExistence type="predicted"/>
<dbReference type="Gene3D" id="2.30.38.10">
    <property type="entry name" value="Luciferase, Domain 3"/>
    <property type="match status" value="1"/>
</dbReference>
<dbReference type="InterPro" id="IPR009081">
    <property type="entry name" value="PP-bd_ACP"/>
</dbReference>
<dbReference type="InterPro" id="IPR020802">
    <property type="entry name" value="TesA-like"/>
</dbReference>
<evidence type="ECO:0000313" key="6">
    <source>
        <dbReference type="Proteomes" id="UP000287547"/>
    </source>
</evidence>
<dbReference type="InterPro" id="IPR020806">
    <property type="entry name" value="PKS_PP-bd"/>
</dbReference>
<dbReference type="Pfam" id="PF00975">
    <property type="entry name" value="Thioesterase"/>
    <property type="match status" value="1"/>
</dbReference>
<dbReference type="Proteomes" id="UP000287547">
    <property type="component" value="Unassembled WGS sequence"/>
</dbReference>
<dbReference type="InterPro" id="IPR025110">
    <property type="entry name" value="AMP-bd_C"/>
</dbReference>
<dbReference type="InterPro" id="IPR006162">
    <property type="entry name" value="Ppantetheine_attach_site"/>
</dbReference>
<dbReference type="NCBIfam" id="TIGR01733">
    <property type="entry name" value="AA-adenyl-dom"/>
    <property type="match status" value="1"/>
</dbReference>
<sequence>MVTAPRRVLDRLRRRSLRSESGLGRRAVAPCCHTVIAERANSAAAGGCALIPLSFSQQRLWFQYRMDGPDSAYNIPLVLKLSAPLEIATLRQALNDSVRRHESLRTVFPDYDGQPCQHVLPAERVSVSCEVRVVAPEAVDQAVAEVSDHLFDLATDIPIHACLISTHAGEQTLVLVLHHIATDGGSTWPLGRDLAAAYKARLAGERPAWRPLELQYVDYALWQHEMLGDELRPLLDFWSGYLAGLPERVTLPTDRPRPAVATGRGASVTFEVPRETHERLAEIARRHHVTAFMIVHTALAVLFTRLGAGTDIPIGAPVTGRSDEALDDLVGLFVNTIVLRTDTSGDPTFAELLERVREADLAAFAQSELPFDRLVEALNPPRSTAHTPLFQTALTVEAGSGGEGDAFGALGATLQPALTRTAKCDLAFSLTERFDVDGSPAGMGGELEYATDLYDSEGAQRVAARLVAVMTELAGSPGRRISDFDILMPAERELILHTWNDTTVDNERWRAPLPTLFEEQVRRTPDAPALITDLTSISYAELNANANRLAHLLIDSGIGPEDVVAIALPRSVRFITAVLAVMKAGAAYMPIDLAYPAERMRYLLTDAAPRMILGDVSAPEAIVREAPCAVVMLDCPGTSTVVARQPDWDPDDITRVRPLRLAHPAYVIYTSGSTGRPKGVLVSHQGIGNLADLQAVGPGRRVLQLVSPSFDPFVSELGMSLLSGGALALPPDGPLVGDSLLDVLRRMEITDVSSPASVFATMPPGELPSLRRMWVGGEELASDYVERWAGLVDLRNCYGPTEATIITTILSAPMLPDGVAKPGIGTVIRNVRCYVLDGALRPVPVGVAGELYVAGNGLARGYLRRPALTAERFVACPYETGTRMYRTGDIVRWRADGQLEFVGRVDDQVKVRGVRIELGEIESAISAFPGVEHVAVTVRQDEPGDKRLVAYLAAGADFSVDRLRAAIRGALPGFMVPSAFVVLDSLPVTVNGKLDRRALPTPVAAPKRPAVDEPRSPRVREMCRLFADALGVPDVGAHESFFELGGHSMLAAQMIGKVRAVFGEQLGIRHLFANPTPAGLATCVAGADLPDHITGPASAVGLEPVLLLRGGDGDGGPPVFFVHPAGGLSWCYSPLAGMLSGRVYGLQATGPEGVPGSIDELVDRHVGRIRELCPDGPYYLAGWSLGGTLAHAIAGRLEPDVAMLALLDAYPGSPDSWQAPDDEDELRAAALTTGLDGVLAETVTAVARQTIARMQSFRSGTFGGPVLLFEATESRGAGLDAAERWAAHLSGPVEVHPVRTSHEQITGPAAAQLIGPVIGDRIAAVRL</sequence>
<dbReference type="Pfam" id="PF13193">
    <property type="entry name" value="AMP-binding_C"/>
    <property type="match status" value="1"/>
</dbReference>
<comment type="cofactor">
    <cofactor evidence="1">
        <name>pantetheine 4'-phosphate</name>
        <dbReference type="ChEBI" id="CHEBI:47942"/>
    </cofactor>
</comment>
<dbReference type="EMBL" id="QHKI01000039">
    <property type="protein sequence ID" value="RSM77792.1"/>
    <property type="molecule type" value="Genomic_DNA"/>
</dbReference>
<dbReference type="Pfam" id="PF00668">
    <property type="entry name" value="Condensation"/>
    <property type="match status" value="1"/>
</dbReference>
<dbReference type="Gene3D" id="3.30.559.30">
    <property type="entry name" value="Nonribosomal peptide synthetase, condensation domain"/>
    <property type="match status" value="1"/>
</dbReference>
<dbReference type="SUPFAM" id="SSF53474">
    <property type="entry name" value="alpha/beta-Hydrolases"/>
    <property type="match status" value="1"/>
</dbReference>
<dbReference type="InterPro" id="IPR010071">
    <property type="entry name" value="AA_adenyl_dom"/>
</dbReference>
<dbReference type="InterPro" id="IPR001242">
    <property type="entry name" value="Condensation_dom"/>
</dbReference>
<dbReference type="Gene3D" id="3.40.50.1820">
    <property type="entry name" value="alpha/beta hydrolase"/>
    <property type="match status" value="1"/>
</dbReference>
<dbReference type="PANTHER" id="PTHR45527">
    <property type="entry name" value="NONRIBOSOMAL PEPTIDE SYNTHETASE"/>
    <property type="match status" value="1"/>
</dbReference>
<dbReference type="FunFam" id="2.30.38.10:FF:000001">
    <property type="entry name" value="Non-ribosomal peptide synthetase PvdI"/>
    <property type="match status" value="1"/>
</dbReference>
<evidence type="ECO:0000256" key="3">
    <source>
        <dbReference type="ARBA" id="ARBA00022553"/>
    </source>
</evidence>
<accession>A0A428Z0L0</accession>
<dbReference type="Gene3D" id="3.40.50.980">
    <property type="match status" value="2"/>
</dbReference>
<reference evidence="5 6" key="1">
    <citation type="submission" date="2018-05" db="EMBL/GenBank/DDBJ databases">
        <title>Evolution of GPA BGCs.</title>
        <authorList>
            <person name="Waglechner N."/>
            <person name="Wright G.D."/>
        </authorList>
    </citation>
    <scope>NUCLEOTIDE SEQUENCE [LARGE SCALE GENOMIC DNA]</scope>
    <source>
        <strain evidence="5 6">A82846</strain>
    </source>
</reference>
<dbReference type="CDD" id="cd19540">
    <property type="entry name" value="LCL_NRPS-like"/>
    <property type="match status" value="1"/>
</dbReference>
<name>A0A428Z0L0_KIBAR</name>
<dbReference type="SUPFAM" id="SSF47336">
    <property type="entry name" value="ACP-like"/>
    <property type="match status" value="1"/>
</dbReference>
<dbReference type="GO" id="GO:0005737">
    <property type="term" value="C:cytoplasm"/>
    <property type="evidence" value="ECO:0007669"/>
    <property type="project" value="TreeGrafter"/>
</dbReference>
<dbReference type="Gene3D" id="3.30.300.30">
    <property type="match status" value="1"/>
</dbReference>
<evidence type="ECO:0000313" key="5">
    <source>
        <dbReference type="EMBL" id="RSM77792.1"/>
    </source>
</evidence>
<dbReference type="Pfam" id="PF00501">
    <property type="entry name" value="AMP-binding"/>
    <property type="match status" value="1"/>
</dbReference>
<feature type="domain" description="Carrier" evidence="4">
    <location>
        <begin position="1013"/>
        <end position="1088"/>
    </location>
</feature>
<dbReference type="InterPro" id="IPR029058">
    <property type="entry name" value="AB_hydrolase_fold"/>
</dbReference>
<protein>
    <recommendedName>
        <fullName evidence="4">Carrier domain-containing protein</fullName>
    </recommendedName>
</protein>
<dbReference type="InterPro" id="IPR020845">
    <property type="entry name" value="AMP-binding_CS"/>
</dbReference>
<evidence type="ECO:0000259" key="4">
    <source>
        <dbReference type="PROSITE" id="PS50075"/>
    </source>
</evidence>
<dbReference type="InterPro" id="IPR045851">
    <property type="entry name" value="AMP-bd_C_sf"/>
</dbReference>
<dbReference type="FunFam" id="3.40.50.980:FF:000001">
    <property type="entry name" value="Non-ribosomal peptide synthetase"/>
    <property type="match status" value="1"/>
</dbReference>
<dbReference type="PROSITE" id="PS00012">
    <property type="entry name" value="PHOSPHOPANTETHEINE"/>
    <property type="match status" value="1"/>
</dbReference>
<gene>
    <name evidence="5" type="ORF">DMH04_34280</name>
</gene>
<dbReference type="SUPFAM" id="SSF56801">
    <property type="entry name" value="Acetyl-CoA synthetase-like"/>
    <property type="match status" value="1"/>
</dbReference>
<dbReference type="PROSITE" id="PS00455">
    <property type="entry name" value="AMP_BINDING"/>
    <property type="match status" value="1"/>
</dbReference>
<dbReference type="PANTHER" id="PTHR45527:SF1">
    <property type="entry name" value="FATTY ACID SYNTHASE"/>
    <property type="match status" value="1"/>
</dbReference>
<dbReference type="PROSITE" id="PS50075">
    <property type="entry name" value="CARRIER"/>
    <property type="match status" value="1"/>
</dbReference>
<dbReference type="GO" id="GO:0043041">
    <property type="term" value="P:amino acid activation for nonribosomal peptide biosynthetic process"/>
    <property type="evidence" value="ECO:0007669"/>
    <property type="project" value="TreeGrafter"/>
</dbReference>
<dbReference type="GO" id="GO:0044550">
    <property type="term" value="P:secondary metabolite biosynthetic process"/>
    <property type="evidence" value="ECO:0007669"/>
    <property type="project" value="TreeGrafter"/>
</dbReference>
<dbReference type="GO" id="GO:0008610">
    <property type="term" value="P:lipid biosynthetic process"/>
    <property type="evidence" value="ECO:0007669"/>
    <property type="project" value="UniProtKB-ARBA"/>
</dbReference>
<dbReference type="Pfam" id="PF00550">
    <property type="entry name" value="PP-binding"/>
    <property type="match status" value="1"/>
</dbReference>
<dbReference type="InterPro" id="IPR001031">
    <property type="entry name" value="Thioesterase"/>
</dbReference>
<comment type="caution">
    <text evidence="5">The sequence shown here is derived from an EMBL/GenBank/DDBJ whole genome shotgun (WGS) entry which is preliminary data.</text>
</comment>
<keyword evidence="3" id="KW-0597">Phosphoprotein</keyword>
<dbReference type="Gene3D" id="3.30.559.10">
    <property type="entry name" value="Chloramphenicol acetyltransferase-like domain"/>
    <property type="match status" value="1"/>
</dbReference>
<keyword evidence="2" id="KW-0596">Phosphopantetheine</keyword>
<dbReference type="OrthoDB" id="2472181at2"/>
<evidence type="ECO:0000256" key="1">
    <source>
        <dbReference type="ARBA" id="ARBA00001957"/>
    </source>
</evidence>
<dbReference type="GO" id="GO:0003824">
    <property type="term" value="F:catalytic activity"/>
    <property type="evidence" value="ECO:0007669"/>
    <property type="project" value="InterPro"/>
</dbReference>
<dbReference type="SMART" id="SM00823">
    <property type="entry name" value="PKS_PP"/>
    <property type="match status" value="1"/>
</dbReference>
<organism evidence="5 6">
    <name type="scientific">Kibdelosporangium aridum</name>
    <dbReference type="NCBI Taxonomy" id="2030"/>
    <lineage>
        <taxon>Bacteria</taxon>
        <taxon>Bacillati</taxon>
        <taxon>Actinomycetota</taxon>
        <taxon>Actinomycetes</taxon>
        <taxon>Pseudonocardiales</taxon>
        <taxon>Pseudonocardiaceae</taxon>
        <taxon>Kibdelosporangium</taxon>
    </lineage>
</organism>
<dbReference type="SMART" id="SM00824">
    <property type="entry name" value="PKS_TE"/>
    <property type="match status" value="1"/>
</dbReference>
<dbReference type="GO" id="GO:0031177">
    <property type="term" value="F:phosphopantetheine binding"/>
    <property type="evidence" value="ECO:0007669"/>
    <property type="project" value="InterPro"/>
</dbReference>
<evidence type="ECO:0000256" key="2">
    <source>
        <dbReference type="ARBA" id="ARBA00022450"/>
    </source>
</evidence>